<dbReference type="PROSITE" id="PS51819">
    <property type="entry name" value="VOC"/>
    <property type="match status" value="1"/>
</dbReference>
<sequence>MSNLKVVPEGYHTVTPYLIVEGAAKLVEFLKTVFDATVISTMTKPDGKLGHTELRIGDSVLMLADARDQWHAMPTMLYLYVADADATYGKAIASGATSVMPVQDQPYGDRSGGVKDMCGNQWWVASHIAVATPTSESAHP</sequence>
<dbReference type="Gene3D" id="3.30.720.120">
    <property type="match status" value="1"/>
</dbReference>
<gene>
    <name evidence="2" type="ordered locus">Acid_4609</name>
</gene>
<keyword evidence="2" id="KW-0560">Oxidoreductase</keyword>
<dbReference type="STRING" id="234267.Acid_4609"/>
<protein>
    <submittedName>
        <fullName evidence="2">Glyoxalase/bleomycin resistance protein/dioxygenase</fullName>
    </submittedName>
</protein>
<keyword evidence="2" id="KW-0223">Dioxygenase</keyword>
<dbReference type="OrthoDB" id="9795306at2"/>
<dbReference type="EMBL" id="CP000473">
    <property type="protein sequence ID" value="ABJ85568.1"/>
    <property type="molecule type" value="Genomic_DNA"/>
</dbReference>
<evidence type="ECO:0000259" key="1">
    <source>
        <dbReference type="PROSITE" id="PS51819"/>
    </source>
</evidence>
<organism evidence="2">
    <name type="scientific">Solibacter usitatus (strain Ellin6076)</name>
    <dbReference type="NCBI Taxonomy" id="234267"/>
    <lineage>
        <taxon>Bacteria</taxon>
        <taxon>Pseudomonadati</taxon>
        <taxon>Acidobacteriota</taxon>
        <taxon>Terriglobia</taxon>
        <taxon>Bryobacterales</taxon>
        <taxon>Solibacteraceae</taxon>
        <taxon>Candidatus Solibacter</taxon>
    </lineage>
</organism>
<dbReference type="HOGENOM" id="CLU_046006_11_2_0"/>
<dbReference type="PANTHER" id="PTHR34109:SF1">
    <property type="entry name" value="VOC DOMAIN-CONTAINING PROTEIN"/>
    <property type="match status" value="1"/>
</dbReference>
<dbReference type="eggNOG" id="COG2764">
    <property type="taxonomic scope" value="Bacteria"/>
</dbReference>
<dbReference type="AlphaFoldDB" id="Q01XP7"/>
<reference evidence="2" key="1">
    <citation type="submission" date="2006-10" db="EMBL/GenBank/DDBJ databases">
        <title>Complete sequence of Solibacter usitatus Ellin6076.</title>
        <authorList>
            <consortium name="US DOE Joint Genome Institute"/>
            <person name="Copeland A."/>
            <person name="Lucas S."/>
            <person name="Lapidus A."/>
            <person name="Barry K."/>
            <person name="Detter J.C."/>
            <person name="Glavina del Rio T."/>
            <person name="Hammon N."/>
            <person name="Israni S."/>
            <person name="Dalin E."/>
            <person name="Tice H."/>
            <person name="Pitluck S."/>
            <person name="Thompson L.S."/>
            <person name="Brettin T."/>
            <person name="Bruce D."/>
            <person name="Han C."/>
            <person name="Tapia R."/>
            <person name="Gilna P."/>
            <person name="Schmutz J."/>
            <person name="Larimer F."/>
            <person name="Land M."/>
            <person name="Hauser L."/>
            <person name="Kyrpides N."/>
            <person name="Mikhailova N."/>
            <person name="Janssen P.H."/>
            <person name="Kuske C.R."/>
            <person name="Richardson P."/>
        </authorList>
    </citation>
    <scope>NUCLEOTIDE SEQUENCE</scope>
    <source>
        <strain evidence="2">Ellin6076</strain>
    </source>
</reference>
<dbReference type="InterPro" id="IPR004360">
    <property type="entry name" value="Glyas_Fos-R_dOase_dom"/>
</dbReference>
<dbReference type="CDD" id="cd07246">
    <property type="entry name" value="VOC_like"/>
    <property type="match status" value="1"/>
</dbReference>
<dbReference type="InParanoid" id="Q01XP7"/>
<proteinExistence type="predicted"/>
<dbReference type="Pfam" id="PF00903">
    <property type="entry name" value="Glyoxalase"/>
    <property type="match status" value="1"/>
</dbReference>
<dbReference type="KEGG" id="sus:Acid_4609"/>
<name>Q01XP7_SOLUE</name>
<dbReference type="Gene3D" id="3.30.720.110">
    <property type="match status" value="1"/>
</dbReference>
<dbReference type="GO" id="GO:0051213">
    <property type="term" value="F:dioxygenase activity"/>
    <property type="evidence" value="ECO:0007669"/>
    <property type="project" value="UniProtKB-KW"/>
</dbReference>
<dbReference type="PANTHER" id="PTHR34109">
    <property type="entry name" value="BNAUNNG04460D PROTEIN-RELATED"/>
    <property type="match status" value="1"/>
</dbReference>
<feature type="domain" description="VOC" evidence="1">
    <location>
        <begin position="10"/>
        <end position="127"/>
    </location>
</feature>
<evidence type="ECO:0000313" key="2">
    <source>
        <dbReference type="EMBL" id="ABJ85568.1"/>
    </source>
</evidence>
<accession>Q01XP7</accession>
<dbReference type="SUPFAM" id="SSF54593">
    <property type="entry name" value="Glyoxalase/Bleomycin resistance protein/Dihydroxybiphenyl dioxygenase"/>
    <property type="match status" value="1"/>
</dbReference>
<dbReference type="InterPro" id="IPR037523">
    <property type="entry name" value="VOC_core"/>
</dbReference>
<dbReference type="InterPro" id="IPR029068">
    <property type="entry name" value="Glyas_Bleomycin-R_OHBP_Dase"/>
</dbReference>